<dbReference type="PANTHER" id="PTHR30136:SF24">
    <property type="entry name" value="HTH-TYPE TRANSCRIPTIONAL REPRESSOR ALLR"/>
    <property type="match status" value="1"/>
</dbReference>
<proteinExistence type="predicted"/>
<evidence type="ECO:0000259" key="5">
    <source>
        <dbReference type="PROSITE" id="PS51078"/>
    </source>
</evidence>
<dbReference type="InterPro" id="IPR036390">
    <property type="entry name" value="WH_DNA-bd_sf"/>
</dbReference>
<dbReference type="EMBL" id="CCSD01000105">
    <property type="protein sequence ID" value="CDZ91937.1"/>
    <property type="molecule type" value="Genomic_DNA"/>
</dbReference>
<dbReference type="InterPro" id="IPR014757">
    <property type="entry name" value="Tscrpt_reg_IclR_C"/>
</dbReference>
<protein>
    <submittedName>
        <fullName evidence="6">IclR family transcriptional regulator</fullName>
    </submittedName>
</protein>
<dbReference type="Pfam" id="PF09339">
    <property type="entry name" value="HTH_IclR"/>
    <property type="match status" value="1"/>
</dbReference>
<dbReference type="SUPFAM" id="SSF55781">
    <property type="entry name" value="GAF domain-like"/>
    <property type="match status" value="1"/>
</dbReference>
<sequence>MARVPTGESVLARAARVIEAFGIDDSTLTVSEIARRAGLHVATASRLIEELVRCGWLERDGRRVRVGVRLWEVASRSSPTVSLREAARPFMEDLHAVVDQHTQLAVREGTEVLFLERLTARGAAVNFTRVAGRLPLHASSSGLVLLAHSPVEVQDEVMNAPMRAFTEHTIHTPRDLRAALAQIRRQGYALCAGHLHPDTTGVAVPVRGASEEVVAALGLIVPNDPSAYAQIPALQAAARGISRVISHPTPPSR</sequence>
<dbReference type="Gene3D" id="3.30.450.40">
    <property type="match status" value="1"/>
</dbReference>
<feature type="domain" description="IclR-ED" evidence="5">
    <location>
        <begin position="69"/>
        <end position="247"/>
    </location>
</feature>
<dbReference type="GeneID" id="66836170"/>
<dbReference type="SUPFAM" id="SSF46785">
    <property type="entry name" value="Winged helix' DNA-binding domain"/>
    <property type="match status" value="1"/>
</dbReference>
<dbReference type="Gene3D" id="1.10.10.10">
    <property type="entry name" value="Winged helix-like DNA-binding domain superfamily/Winged helix DNA-binding domain"/>
    <property type="match status" value="1"/>
</dbReference>
<dbReference type="Proteomes" id="UP000042997">
    <property type="component" value="Unassembled WGS sequence"/>
</dbReference>
<gene>
    <name evidence="6" type="ORF">RHRU231_90022</name>
</gene>
<keyword evidence="3" id="KW-0804">Transcription</keyword>
<dbReference type="InterPro" id="IPR050707">
    <property type="entry name" value="HTH_MetabolicPath_Reg"/>
</dbReference>
<accession>A0A098BUQ5</accession>
<dbReference type="eggNOG" id="COG1414">
    <property type="taxonomic scope" value="Bacteria"/>
</dbReference>
<evidence type="ECO:0000259" key="4">
    <source>
        <dbReference type="PROSITE" id="PS51077"/>
    </source>
</evidence>
<evidence type="ECO:0000313" key="7">
    <source>
        <dbReference type="Proteomes" id="UP000042997"/>
    </source>
</evidence>
<dbReference type="PROSITE" id="PS51077">
    <property type="entry name" value="HTH_ICLR"/>
    <property type="match status" value="1"/>
</dbReference>
<dbReference type="InterPro" id="IPR005471">
    <property type="entry name" value="Tscrpt_reg_IclR_N"/>
</dbReference>
<dbReference type="Pfam" id="PF01614">
    <property type="entry name" value="IclR_C"/>
    <property type="match status" value="1"/>
</dbReference>
<reference evidence="6 7" key="1">
    <citation type="journal article" date="2014" name="Genome Announc.">
        <title>Draft Genome Sequence of Propane- and Butane-Oxidizing Actinobacterium Rhodococcus ruber IEGM 231.</title>
        <authorList>
            <person name="Ivshina I.B."/>
            <person name="Kuyukina M.S."/>
            <person name="Krivoruchko A.V."/>
            <person name="Barbe V."/>
            <person name="Fischer C."/>
        </authorList>
    </citation>
    <scope>NUCLEOTIDE SEQUENCE [LARGE SCALE GENOMIC DNA]</scope>
</reference>
<dbReference type="GO" id="GO:0003677">
    <property type="term" value="F:DNA binding"/>
    <property type="evidence" value="ECO:0007669"/>
    <property type="project" value="UniProtKB-KW"/>
</dbReference>
<dbReference type="SMART" id="SM00346">
    <property type="entry name" value="HTH_ICLR"/>
    <property type="match status" value="1"/>
</dbReference>
<dbReference type="PANTHER" id="PTHR30136">
    <property type="entry name" value="HELIX-TURN-HELIX TRANSCRIPTIONAL REGULATOR, ICLR FAMILY"/>
    <property type="match status" value="1"/>
</dbReference>
<evidence type="ECO:0000313" key="6">
    <source>
        <dbReference type="EMBL" id="CDZ91937.1"/>
    </source>
</evidence>
<feature type="domain" description="HTH iclR-type" evidence="4">
    <location>
        <begin position="8"/>
        <end position="68"/>
    </location>
</feature>
<dbReference type="RefSeq" id="WP_029540102.1">
    <property type="nucleotide sequence ID" value="NZ_CP023714.1"/>
</dbReference>
<dbReference type="AlphaFoldDB" id="A0A098BUQ5"/>
<organism evidence="6 7">
    <name type="scientific">Rhodococcus ruber</name>
    <dbReference type="NCBI Taxonomy" id="1830"/>
    <lineage>
        <taxon>Bacteria</taxon>
        <taxon>Bacillati</taxon>
        <taxon>Actinomycetota</taxon>
        <taxon>Actinomycetes</taxon>
        <taxon>Mycobacteriales</taxon>
        <taxon>Nocardiaceae</taxon>
        <taxon>Rhodococcus</taxon>
    </lineage>
</organism>
<name>A0A098BUQ5_9NOCA</name>
<dbReference type="OrthoDB" id="60629at2"/>
<evidence type="ECO:0000256" key="3">
    <source>
        <dbReference type="ARBA" id="ARBA00023163"/>
    </source>
</evidence>
<dbReference type="GO" id="GO:0003700">
    <property type="term" value="F:DNA-binding transcription factor activity"/>
    <property type="evidence" value="ECO:0007669"/>
    <property type="project" value="TreeGrafter"/>
</dbReference>
<dbReference type="InterPro" id="IPR036388">
    <property type="entry name" value="WH-like_DNA-bd_sf"/>
</dbReference>
<dbReference type="PROSITE" id="PS51078">
    <property type="entry name" value="ICLR_ED"/>
    <property type="match status" value="1"/>
</dbReference>
<keyword evidence="2" id="KW-0238">DNA-binding</keyword>
<evidence type="ECO:0000256" key="2">
    <source>
        <dbReference type="ARBA" id="ARBA00023125"/>
    </source>
</evidence>
<dbReference type="InterPro" id="IPR029016">
    <property type="entry name" value="GAF-like_dom_sf"/>
</dbReference>
<keyword evidence="1" id="KW-0805">Transcription regulation</keyword>
<dbReference type="GO" id="GO:0045892">
    <property type="term" value="P:negative regulation of DNA-templated transcription"/>
    <property type="evidence" value="ECO:0007669"/>
    <property type="project" value="TreeGrafter"/>
</dbReference>
<evidence type="ECO:0000256" key="1">
    <source>
        <dbReference type="ARBA" id="ARBA00023015"/>
    </source>
</evidence>